<gene>
    <name evidence="12" type="ORF">OIU84_027402</name>
</gene>
<protein>
    <submittedName>
        <fullName evidence="12">Uncharacterized protein</fullName>
    </submittedName>
</protein>
<keyword evidence="7" id="KW-0804">Transcription</keyword>
<dbReference type="GO" id="GO:0008270">
    <property type="term" value="F:zinc ion binding"/>
    <property type="evidence" value="ECO:0007669"/>
    <property type="project" value="UniProtKB-KW"/>
</dbReference>
<dbReference type="PROSITE" id="PS51050">
    <property type="entry name" value="ZF_CW"/>
    <property type="match status" value="1"/>
</dbReference>
<evidence type="ECO:0000256" key="1">
    <source>
        <dbReference type="ARBA" id="ARBA00004123"/>
    </source>
</evidence>
<accession>A0AAD6KH36</accession>
<evidence type="ECO:0000256" key="8">
    <source>
        <dbReference type="ARBA" id="ARBA00023242"/>
    </source>
</evidence>
<evidence type="ECO:0000313" key="12">
    <source>
        <dbReference type="EMBL" id="KAJ6422434.1"/>
    </source>
</evidence>
<dbReference type="AlphaFoldDB" id="A0AAD6KH36"/>
<evidence type="ECO:0000259" key="10">
    <source>
        <dbReference type="PROSITE" id="PS50982"/>
    </source>
</evidence>
<dbReference type="Pfam" id="PF01429">
    <property type="entry name" value="MBD"/>
    <property type="match status" value="1"/>
</dbReference>
<dbReference type="PANTHER" id="PTHR12396">
    <property type="entry name" value="METHYL-CPG BINDING PROTEIN, MBD"/>
    <property type="match status" value="1"/>
</dbReference>
<keyword evidence="8" id="KW-0539">Nucleus</keyword>
<dbReference type="GO" id="GO:0005634">
    <property type="term" value="C:nucleus"/>
    <property type="evidence" value="ECO:0007669"/>
    <property type="project" value="UniProtKB-SubCell"/>
</dbReference>
<comment type="subcellular location">
    <subcellularLocation>
        <location evidence="1">Nucleus</location>
    </subcellularLocation>
</comment>
<dbReference type="CDD" id="cd01396">
    <property type="entry name" value="MeCP2_MBD"/>
    <property type="match status" value="1"/>
</dbReference>
<dbReference type="Gene3D" id="3.30.40.100">
    <property type="match status" value="1"/>
</dbReference>
<evidence type="ECO:0000256" key="5">
    <source>
        <dbReference type="ARBA" id="ARBA00023015"/>
    </source>
</evidence>
<feature type="region of interest" description="Disordered" evidence="9">
    <location>
        <begin position="1"/>
        <end position="20"/>
    </location>
</feature>
<reference evidence="12 13" key="1">
    <citation type="journal article" date="2023" name="Int. J. Mol. Sci.">
        <title>De Novo Assembly and Annotation of 11 Diverse Shrub Willow (Salix) Genomes Reveals Novel Gene Organization in Sex-Linked Regions.</title>
        <authorList>
            <person name="Hyden B."/>
            <person name="Feng K."/>
            <person name="Yates T.B."/>
            <person name="Jawdy S."/>
            <person name="Cereghino C."/>
            <person name="Smart L.B."/>
            <person name="Muchero W."/>
        </authorList>
    </citation>
    <scope>NUCLEOTIDE SEQUENCE [LARGE SCALE GENOMIC DNA]</scope>
    <source>
        <tissue evidence="12">Shoot tip</tissue>
    </source>
</reference>
<dbReference type="Proteomes" id="UP001162972">
    <property type="component" value="Chromosome 19"/>
</dbReference>
<evidence type="ECO:0000259" key="11">
    <source>
        <dbReference type="PROSITE" id="PS51050"/>
    </source>
</evidence>
<keyword evidence="2" id="KW-0479">Metal-binding</keyword>
<evidence type="ECO:0000256" key="7">
    <source>
        <dbReference type="ARBA" id="ARBA00023163"/>
    </source>
</evidence>
<feature type="domain" description="CW-type" evidence="11">
    <location>
        <begin position="22"/>
        <end position="77"/>
    </location>
</feature>
<evidence type="ECO:0000256" key="2">
    <source>
        <dbReference type="ARBA" id="ARBA00022723"/>
    </source>
</evidence>
<dbReference type="InterPro" id="IPR016177">
    <property type="entry name" value="DNA-bd_dom_sf"/>
</dbReference>
<evidence type="ECO:0000256" key="3">
    <source>
        <dbReference type="ARBA" id="ARBA00022771"/>
    </source>
</evidence>
<proteinExistence type="predicted"/>
<feature type="domain" description="MBD" evidence="10">
    <location>
        <begin position="83"/>
        <end position="153"/>
    </location>
</feature>
<dbReference type="Gene3D" id="3.30.890.10">
    <property type="entry name" value="Methyl-cpg-binding Protein 2, Chain A"/>
    <property type="match status" value="1"/>
</dbReference>
<keyword evidence="4" id="KW-0862">Zinc</keyword>
<evidence type="ECO:0000256" key="4">
    <source>
        <dbReference type="ARBA" id="ARBA00022833"/>
    </source>
</evidence>
<dbReference type="EMBL" id="JAPFFJ010000007">
    <property type="protein sequence ID" value="KAJ6422434.1"/>
    <property type="molecule type" value="Genomic_DNA"/>
</dbReference>
<dbReference type="SMART" id="SM00391">
    <property type="entry name" value="MBD"/>
    <property type="match status" value="1"/>
</dbReference>
<dbReference type="Pfam" id="PF07496">
    <property type="entry name" value="zf-CW"/>
    <property type="match status" value="1"/>
</dbReference>
<sequence>MALKEQSPATPKTSRKNPRVAARSIDTYTVQCNKCSKWRVISTEEEYEEIRSKMKESPYVCNRKLGISCDDLADIEYNATRTWLIDRPGIPKTPQGFKRSLVLRRDFSRMDAYYFTPTGKKLRTHNEIAAFIEANPKYQDVKLSAFNFTPPKVMEDTIPEHVVRKIPSIGKSNKNKALKDSA</sequence>
<keyword evidence="13" id="KW-1185">Reference proteome</keyword>
<name>A0AAD6KH36_9ROSI</name>
<organism evidence="12 13">
    <name type="scientific">Salix udensis</name>
    <dbReference type="NCBI Taxonomy" id="889485"/>
    <lineage>
        <taxon>Eukaryota</taxon>
        <taxon>Viridiplantae</taxon>
        <taxon>Streptophyta</taxon>
        <taxon>Embryophyta</taxon>
        <taxon>Tracheophyta</taxon>
        <taxon>Spermatophyta</taxon>
        <taxon>Magnoliopsida</taxon>
        <taxon>eudicotyledons</taxon>
        <taxon>Gunneridae</taxon>
        <taxon>Pentapetalae</taxon>
        <taxon>rosids</taxon>
        <taxon>fabids</taxon>
        <taxon>Malpighiales</taxon>
        <taxon>Salicaceae</taxon>
        <taxon>Saliceae</taxon>
        <taxon>Salix</taxon>
    </lineage>
</organism>
<dbReference type="PROSITE" id="PS50982">
    <property type="entry name" value="MBD"/>
    <property type="match status" value="1"/>
</dbReference>
<keyword evidence="3" id="KW-0863">Zinc-finger</keyword>
<evidence type="ECO:0000256" key="9">
    <source>
        <dbReference type="SAM" id="MobiDB-lite"/>
    </source>
</evidence>
<dbReference type="SUPFAM" id="SSF54171">
    <property type="entry name" value="DNA-binding domain"/>
    <property type="match status" value="1"/>
</dbReference>
<evidence type="ECO:0000313" key="13">
    <source>
        <dbReference type="Proteomes" id="UP001162972"/>
    </source>
</evidence>
<dbReference type="PANTHER" id="PTHR12396:SF10">
    <property type="entry name" value="METHYL-CPG-BINDING DOMAIN-CONTAINING PROTEIN 1-RELATED"/>
    <property type="match status" value="1"/>
</dbReference>
<dbReference type="InterPro" id="IPR011124">
    <property type="entry name" value="Znf_CW"/>
</dbReference>
<dbReference type="InterPro" id="IPR001739">
    <property type="entry name" value="Methyl_CpG_DNA-bd"/>
</dbReference>
<keyword evidence="6" id="KW-0238">DNA-binding</keyword>
<dbReference type="GO" id="GO:0003677">
    <property type="term" value="F:DNA binding"/>
    <property type="evidence" value="ECO:0007669"/>
    <property type="project" value="UniProtKB-KW"/>
</dbReference>
<keyword evidence="5" id="KW-0805">Transcription regulation</keyword>
<evidence type="ECO:0000256" key="6">
    <source>
        <dbReference type="ARBA" id="ARBA00023125"/>
    </source>
</evidence>
<comment type="caution">
    <text evidence="12">The sequence shown here is derived from an EMBL/GenBank/DDBJ whole genome shotgun (WGS) entry which is preliminary data.</text>
</comment>